<dbReference type="RefSeq" id="XP_013311429.1">
    <property type="nucleotide sequence ID" value="XM_013455975.1"/>
</dbReference>
<gene>
    <name evidence="2" type="ORF">PV05_09629</name>
</gene>
<dbReference type="Pfam" id="PF11274">
    <property type="entry name" value="DUF3074"/>
    <property type="match status" value="1"/>
</dbReference>
<dbReference type="PANTHER" id="PTHR40370">
    <property type="entry name" value="EXPRESSED PROTEIN"/>
    <property type="match status" value="1"/>
</dbReference>
<dbReference type="GeneID" id="25331537"/>
<feature type="domain" description="DUF3074" evidence="1">
    <location>
        <begin position="119"/>
        <end position="326"/>
    </location>
</feature>
<proteinExistence type="predicted"/>
<dbReference type="AlphaFoldDB" id="A0A0D2E805"/>
<dbReference type="InterPro" id="IPR024500">
    <property type="entry name" value="DUF3074"/>
</dbReference>
<protein>
    <recommendedName>
        <fullName evidence="1">DUF3074 domain-containing protein</fullName>
    </recommendedName>
</protein>
<evidence type="ECO:0000313" key="3">
    <source>
        <dbReference type="Proteomes" id="UP000054342"/>
    </source>
</evidence>
<evidence type="ECO:0000313" key="2">
    <source>
        <dbReference type="EMBL" id="KIW50845.1"/>
    </source>
</evidence>
<sequence>MADHTPSSSPSSLSNLIRLAPLQVSDLPAHPDLPGSSANLSALLTALLDEGASFLSPSTFSGNFKHHSTKPSPPSAARVEVLSHNVPANAIAQIQWTRSHPDNRGVSRSKPPKVDAEHWFARRSLHRDISSKSKETPGHASWDEFVFGLRDEHSKHEMEFTPTLYDARPVADWKGQIHKMEEEGKGGFKGYTSVSLGVYEMCHAIPPPLMPRCFCVLVATASTGKDEFVAVTVPVDFTGAGTDGESVGFYSTGRNTREGEDAQRRKKVLMGLYTAVEVVRRDQEREEVEWIMATSSDAKGNLPMWLQKMSLPGAIAKDVGFFLSWIKDVDEGEAMANTRRG</sequence>
<reference evidence="2 3" key="1">
    <citation type="submission" date="2015-01" db="EMBL/GenBank/DDBJ databases">
        <title>The Genome Sequence of Exophiala xenobiotica CBS118157.</title>
        <authorList>
            <consortium name="The Broad Institute Genomics Platform"/>
            <person name="Cuomo C."/>
            <person name="de Hoog S."/>
            <person name="Gorbushina A."/>
            <person name="Stielow B."/>
            <person name="Teixiera M."/>
            <person name="Abouelleil A."/>
            <person name="Chapman S.B."/>
            <person name="Priest M."/>
            <person name="Young S.K."/>
            <person name="Wortman J."/>
            <person name="Nusbaum C."/>
            <person name="Birren B."/>
        </authorList>
    </citation>
    <scope>NUCLEOTIDE SEQUENCE [LARGE SCALE GENOMIC DNA]</scope>
    <source>
        <strain evidence="2 3">CBS 118157</strain>
    </source>
</reference>
<dbReference type="Proteomes" id="UP000054342">
    <property type="component" value="Unassembled WGS sequence"/>
</dbReference>
<dbReference type="OrthoDB" id="6423603at2759"/>
<accession>A0A0D2E805</accession>
<name>A0A0D2E805_9EURO</name>
<dbReference type="SUPFAM" id="SSF55961">
    <property type="entry name" value="Bet v1-like"/>
    <property type="match status" value="1"/>
</dbReference>
<keyword evidence="3" id="KW-1185">Reference proteome</keyword>
<dbReference type="HOGENOM" id="CLU_045430_0_0_1"/>
<dbReference type="PANTHER" id="PTHR40370:SF1">
    <property type="entry name" value="DUF3074 DOMAIN-CONTAINING PROTEIN"/>
    <property type="match status" value="1"/>
</dbReference>
<dbReference type="EMBL" id="KN847322">
    <property type="protein sequence ID" value="KIW50845.1"/>
    <property type="molecule type" value="Genomic_DNA"/>
</dbReference>
<organism evidence="2 3">
    <name type="scientific">Exophiala xenobiotica</name>
    <dbReference type="NCBI Taxonomy" id="348802"/>
    <lineage>
        <taxon>Eukaryota</taxon>
        <taxon>Fungi</taxon>
        <taxon>Dikarya</taxon>
        <taxon>Ascomycota</taxon>
        <taxon>Pezizomycotina</taxon>
        <taxon>Eurotiomycetes</taxon>
        <taxon>Chaetothyriomycetidae</taxon>
        <taxon>Chaetothyriales</taxon>
        <taxon>Herpotrichiellaceae</taxon>
        <taxon>Exophiala</taxon>
    </lineage>
</organism>
<evidence type="ECO:0000259" key="1">
    <source>
        <dbReference type="Pfam" id="PF11274"/>
    </source>
</evidence>